<evidence type="ECO:0000313" key="2">
    <source>
        <dbReference type="Proteomes" id="UP000281118"/>
    </source>
</evidence>
<dbReference type="Proteomes" id="UP000281118">
    <property type="component" value="Unassembled WGS sequence"/>
</dbReference>
<dbReference type="AlphaFoldDB" id="A0A3S1F2D6"/>
<dbReference type="EMBL" id="RXFT01000007">
    <property type="protein sequence ID" value="RUR69074.1"/>
    <property type="molecule type" value="Genomic_DNA"/>
</dbReference>
<organism evidence="1 2">
    <name type="scientific">Variovorax guangxiensis</name>
    <dbReference type="NCBI Taxonomy" id="1775474"/>
    <lineage>
        <taxon>Bacteria</taxon>
        <taxon>Pseudomonadati</taxon>
        <taxon>Pseudomonadota</taxon>
        <taxon>Betaproteobacteria</taxon>
        <taxon>Burkholderiales</taxon>
        <taxon>Comamonadaceae</taxon>
        <taxon>Variovorax</taxon>
    </lineage>
</organism>
<evidence type="ECO:0008006" key="3">
    <source>
        <dbReference type="Google" id="ProtNLM"/>
    </source>
</evidence>
<comment type="caution">
    <text evidence="1">The sequence shown here is derived from an EMBL/GenBank/DDBJ whole genome shotgun (WGS) entry which is preliminary data.</text>
</comment>
<dbReference type="RefSeq" id="WP_126023188.1">
    <property type="nucleotide sequence ID" value="NZ_RXFT01000007.1"/>
</dbReference>
<sequence length="872" mass="93566">MSNKTLSRSFAAGEISPLLYARLDLDKFQTGVALALNMETLPQGPAQNRSGFGYVLEAKDSSRPVVLLPFSYSTQQTFVLEFGHKYVRFHGFGGTLMELPVTLNNVTNEANPVFTTISAHNYAVGDWIQIGFAGGMPLLTGRWAKISSVPAANKFTLVDLFGNAISTVGMPLTEGTGSVSRVYEIATPYDSADLGTLHYVQSADVLTLVSPLYLPMELRRLAATNWQLVNIQFASSLSPPQSNGAIPSAITHTYRVVPIMQSAPGLPSAGASCSNDLTIPGRFNAIGWTSVSGAIGYYVYKLLSGTWTFIGISISSPSFIDDSSVVPNPSVPQFSAPGPTTTVTATAVAPASTGVSVTPTGGGAISYSYRVTSVAADDSEESIASGTVTVSNDLNVAGNFNTIQWPAVPGVTNYNVYRSLNGIYGFIGRAGSDCTFVDRNIAPDARTTPPIQVNPFLGAGNYPQAVTYHQQRRAFGGTLNAPQTVWMTRSGTEKNIGYSEPSRDDDSVIFRLVAREANTVRHMVPMGELILLTSGGEWQASSSDTGALTPSSVSVKPQGYSGASNVQPVVTDRTILFAQDRGGAIRELEFSWQQQGYQTSNVSIIAHHLFDYYTVVQMAFTRSPIPSLWSVRSDGVLLGMTYVPQQEIKAWHQHTTDGAFESVCVVAEGDEDVVYAVVRRQILGITKRYVERKHTRRFDTPADQFFVDSGLSYVGPEVSAVGGLYHLEGKTVSILADGGVSPPQVVVNGSVKLDAPASKVQVGLPYVSRLQGLPLSISTMQALGQGTVKNINKAYLRVYYSSGFKAGPSFDKLRQFPTRSSEPYGSPPELVTGEVPLTIDPQWQSDGTWCIEQSDPVSLTLLGLTLDVTTGS</sequence>
<reference evidence="1 2" key="1">
    <citation type="submission" date="2018-12" db="EMBL/GenBank/DDBJ databases">
        <title>The genome sequences of Variovorax guangxiensis DSM 27352.</title>
        <authorList>
            <person name="Gao J."/>
            <person name="Sun J."/>
        </authorList>
    </citation>
    <scope>NUCLEOTIDE SEQUENCE [LARGE SCALE GENOMIC DNA]</scope>
    <source>
        <strain evidence="1 2">DSM 27352</strain>
    </source>
</reference>
<evidence type="ECO:0000313" key="1">
    <source>
        <dbReference type="EMBL" id="RUR69074.1"/>
    </source>
</evidence>
<dbReference type="OrthoDB" id="5438497at2"/>
<accession>A0A3S1F2D6</accession>
<protein>
    <recommendedName>
        <fullName evidence="3">Ubiquitin-activating enzyme E1 FCCH domain-containing protein</fullName>
    </recommendedName>
</protein>
<name>A0A3S1F2D6_9BURK</name>
<proteinExistence type="predicted"/>
<gene>
    <name evidence="1" type="ORF">EJP67_18615</name>
</gene>